<dbReference type="InterPro" id="IPR036225">
    <property type="entry name" value="SRP/SRP_N"/>
</dbReference>
<feature type="compositionally biased region" description="Low complexity" evidence="10">
    <location>
        <begin position="93"/>
        <end position="112"/>
    </location>
</feature>
<proteinExistence type="inferred from homology"/>
<dbReference type="GO" id="GO:0005525">
    <property type="term" value="F:GTP binding"/>
    <property type="evidence" value="ECO:0007669"/>
    <property type="project" value="UniProtKB-UniRule"/>
</dbReference>
<dbReference type="FunFam" id="3.40.50.300:FF:000053">
    <property type="entry name" value="Signal recognition particle receptor FtsY"/>
    <property type="match status" value="1"/>
</dbReference>
<feature type="compositionally biased region" description="Basic and acidic residues" evidence="10">
    <location>
        <begin position="113"/>
        <end position="128"/>
    </location>
</feature>
<dbReference type="Pfam" id="PF00448">
    <property type="entry name" value="SRP54"/>
    <property type="match status" value="1"/>
</dbReference>
<comment type="subunit">
    <text evidence="9">Part of the signal recognition particle protein translocation system, which is composed of SRP and FtsY.</text>
</comment>
<dbReference type="InterPro" id="IPR042101">
    <property type="entry name" value="SRP54_N_sf"/>
</dbReference>
<dbReference type="NCBIfam" id="TIGR00064">
    <property type="entry name" value="ftsY"/>
    <property type="match status" value="1"/>
</dbReference>
<evidence type="ECO:0000256" key="8">
    <source>
        <dbReference type="ARBA" id="ARBA00048027"/>
    </source>
</evidence>
<dbReference type="SMART" id="SM00963">
    <property type="entry name" value="SRP54_N"/>
    <property type="match status" value="1"/>
</dbReference>
<keyword evidence="11" id="KW-0812">Transmembrane</keyword>
<feature type="binding site" evidence="9">
    <location>
        <begin position="473"/>
        <end position="477"/>
    </location>
    <ligand>
        <name>GTP</name>
        <dbReference type="ChEBI" id="CHEBI:37565"/>
    </ligand>
</feature>
<comment type="caution">
    <text evidence="13">The sequence shown here is derived from an EMBL/GenBank/DDBJ whole genome shotgun (WGS) entry which is preliminary data.</text>
</comment>
<dbReference type="GO" id="GO:0006614">
    <property type="term" value="P:SRP-dependent cotranslational protein targeting to membrane"/>
    <property type="evidence" value="ECO:0007669"/>
    <property type="project" value="InterPro"/>
</dbReference>
<dbReference type="SUPFAM" id="SSF47364">
    <property type="entry name" value="Domain of the SRP/SRP receptor G-proteins"/>
    <property type="match status" value="1"/>
</dbReference>
<accession>A0A0C2CPS0</accession>
<dbReference type="Gene3D" id="3.40.50.300">
    <property type="entry name" value="P-loop containing nucleotide triphosphate hydrolases"/>
    <property type="match status" value="1"/>
</dbReference>
<evidence type="ECO:0000313" key="14">
    <source>
        <dbReference type="Proteomes" id="UP000031599"/>
    </source>
</evidence>
<feature type="binding site" evidence="9">
    <location>
        <begin position="391"/>
        <end position="398"/>
    </location>
    <ligand>
        <name>GTP</name>
        <dbReference type="ChEBI" id="CHEBI:37565"/>
    </ligand>
</feature>
<feature type="compositionally biased region" description="Pro residues" evidence="10">
    <location>
        <begin position="155"/>
        <end position="177"/>
    </location>
</feature>
<sequence length="602" mass="64020">MGPGEIIIYIVVALAVAAIIWFVAKPKQALPPAEEQDALGKGEDAAAGEARDAAIARPKPEPEAKQPEPKLEAKQPEPEPEPEQAEQADDAPAEPAAEVEPQAPDAEPAAADAKPKAADADADAKPEAADAASEASDDPFAETSKPAAKPAVPRFAPPPTFAPPPSLKKPTTVPPLAAPVSATKPEPKPEPELPAKPAEPAKPAPEPEAGKPEPAEPESEPAKSEPAQSEPAKSEPAEPEPAQSEPAKPEPEPERAPVAMPVDKPKVATREEREQAELETKKSERDRYRKGLKKTKRGFVARLARLFKGRPKVSDDLKDDIEEVLFTADIGAKTAATLLESVTAELDKKEVADADAVWSVIRQKALDVLEIEAKPLDYTPSVGPYTLLMIGVNGVGKTTTIGKLAARHVEAGRKTLMVAGDTFRAAAGEQLEVWAQRVGCDIHLGKDGADPSSVLFDGISKGREQGYDVILCDTAGRLHTRKELMDELGKMGRAASKALSKGRDELEPHDTFLVLDATIGQNALAQAQLFKETMNFTGLVLTKLDGTAKGGVVLGVVDELQVPIRYIGIGEAVDDLRRFDPEAFCEVLFKPDAEDAENGDDD</sequence>
<keyword evidence="4 9" id="KW-0378">Hydrolase</keyword>
<dbReference type="SMART" id="SM00382">
    <property type="entry name" value="AAA"/>
    <property type="match status" value="1"/>
</dbReference>
<keyword evidence="5 9" id="KW-0342">GTP-binding</keyword>
<dbReference type="GO" id="GO:0005886">
    <property type="term" value="C:plasma membrane"/>
    <property type="evidence" value="ECO:0007669"/>
    <property type="project" value="UniProtKB-SubCell"/>
</dbReference>
<dbReference type="PANTHER" id="PTHR43134">
    <property type="entry name" value="SIGNAL RECOGNITION PARTICLE RECEPTOR SUBUNIT ALPHA"/>
    <property type="match status" value="1"/>
</dbReference>
<dbReference type="InterPro" id="IPR013822">
    <property type="entry name" value="Signal_recog_particl_SRP54_hlx"/>
</dbReference>
<comment type="catalytic activity">
    <reaction evidence="8 9">
        <text>GTP + H2O = GDP + phosphate + H(+)</text>
        <dbReference type="Rhea" id="RHEA:19669"/>
        <dbReference type="ChEBI" id="CHEBI:15377"/>
        <dbReference type="ChEBI" id="CHEBI:15378"/>
        <dbReference type="ChEBI" id="CHEBI:37565"/>
        <dbReference type="ChEBI" id="CHEBI:43474"/>
        <dbReference type="ChEBI" id="CHEBI:58189"/>
        <dbReference type="EC" id="3.6.5.4"/>
    </reaction>
</comment>
<dbReference type="RefSeq" id="WP_052556255.1">
    <property type="nucleotide sequence ID" value="NZ_JMCC02000105.1"/>
</dbReference>
<feature type="compositionally biased region" description="Low complexity" evidence="10">
    <location>
        <begin position="141"/>
        <end position="154"/>
    </location>
</feature>
<evidence type="ECO:0000256" key="1">
    <source>
        <dbReference type="ARBA" id="ARBA00022475"/>
    </source>
</evidence>
<feature type="compositionally biased region" description="Basic and acidic residues" evidence="10">
    <location>
        <begin position="38"/>
        <end position="77"/>
    </location>
</feature>
<feature type="transmembrane region" description="Helical" evidence="11">
    <location>
        <begin position="6"/>
        <end position="24"/>
    </location>
</feature>
<keyword evidence="2 9" id="KW-0963">Cytoplasm</keyword>
<evidence type="ECO:0000256" key="4">
    <source>
        <dbReference type="ARBA" id="ARBA00022801"/>
    </source>
</evidence>
<evidence type="ECO:0000256" key="11">
    <source>
        <dbReference type="SAM" id="Phobius"/>
    </source>
</evidence>
<dbReference type="SUPFAM" id="SSF52540">
    <property type="entry name" value="P-loop containing nucleoside triphosphate hydrolases"/>
    <property type="match status" value="1"/>
</dbReference>
<reference evidence="13 14" key="1">
    <citation type="submission" date="2014-12" db="EMBL/GenBank/DDBJ databases">
        <title>Genome assembly of Enhygromyxa salina DSM 15201.</title>
        <authorList>
            <person name="Sharma G."/>
            <person name="Subramanian S."/>
        </authorList>
    </citation>
    <scope>NUCLEOTIDE SEQUENCE [LARGE SCALE GENOMIC DNA]</scope>
    <source>
        <strain evidence="13 14">DSM 15201</strain>
    </source>
</reference>
<dbReference type="Proteomes" id="UP000031599">
    <property type="component" value="Unassembled WGS sequence"/>
</dbReference>
<keyword evidence="3 9" id="KW-0547">Nucleotide-binding</keyword>
<evidence type="ECO:0000256" key="7">
    <source>
        <dbReference type="ARBA" id="ARBA00023170"/>
    </source>
</evidence>
<feature type="compositionally biased region" description="Basic and acidic residues" evidence="10">
    <location>
        <begin position="263"/>
        <end position="289"/>
    </location>
</feature>
<comment type="function">
    <text evidence="9">Involved in targeting and insertion of nascent membrane proteins into the cytoplasmic membrane. Acts as a receptor for the complex formed by the signal recognition particle (SRP) and the ribosome-nascent chain (RNC).</text>
</comment>
<organism evidence="13 14">
    <name type="scientific">Enhygromyxa salina</name>
    <dbReference type="NCBI Taxonomy" id="215803"/>
    <lineage>
        <taxon>Bacteria</taxon>
        <taxon>Pseudomonadati</taxon>
        <taxon>Myxococcota</taxon>
        <taxon>Polyangia</taxon>
        <taxon>Nannocystales</taxon>
        <taxon>Nannocystaceae</taxon>
        <taxon>Enhygromyxa</taxon>
    </lineage>
</organism>
<keyword evidence="11" id="KW-1133">Transmembrane helix</keyword>
<evidence type="ECO:0000256" key="5">
    <source>
        <dbReference type="ARBA" id="ARBA00023134"/>
    </source>
</evidence>
<evidence type="ECO:0000256" key="2">
    <source>
        <dbReference type="ARBA" id="ARBA00022490"/>
    </source>
</evidence>
<dbReference type="AlphaFoldDB" id="A0A0C2CPS0"/>
<protein>
    <recommendedName>
        <fullName evidence="9">Signal recognition particle receptor FtsY</fullName>
        <shortName evidence="9">SRP receptor</shortName>
        <ecNumber evidence="9">3.6.5.4</ecNumber>
    </recommendedName>
</protein>
<feature type="region of interest" description="Disordered" evidence="10">
    <location>
        <begin position="29"/>
        <end position="289"/>
    </location>
</feature>
<dbReference type="InterPro" id="IPR027417">
    <property type="entry name" value="P-loop_NTPase"/>
</dbReference>
<dbReference type="SMART" id="SM00962">
    <property type="entry name" value="SRP54"/>
    <property type="match status" value="1"/>
</dbReference>
<dbReference type="PANTHER" id="PTHR43134:SF1">
    <property type="entry name" value="SIGNAL RECOGNITION PARTICLE RECEPTOR SUBUNIT ALPHA"/>
    <property type="match status" value="1"/>
</dbReference>
<dbReference type="GO" id="GO:0005047">
    <property type="term" value="F:signal recognition particle binding"/>
    <property type="evidence" value="ECO:0007669"/>
    <property type="project" value="TreeGrafter"/>
</dbReference>
<keyword evidence="7 9" id="KW-0675">Receptor</keyword>
<evidence type="ECO:0000256" key="3">
    <source>
        <dbReference type="ARBA" id="ARBA00022741"/>
    </source>
</evidence>
<dbReference type="InterPro" id="IPR003593">
    <property type="entry name" value="AAA+_ATPase"/>
</dbReference>
<dbReference type="EMBL" id="JMCC02000105">
    <property type="protein sequence ID" value="KIG13186.1"/>
    <property type="molecule type" value="Genomic_DNA"/>
</dbReference>
<dbReference type="HAMAP" id="MF_00920">
    <property type="entry name" value="FtsY"/>
    <property type="match status" value="1"/>
</dbReference>
<comment type="similarity">
    <text evidence="9">Belongs to the GTP-binding SRP family. FtsY subfamily.</text>
</comment>
<dbReference type="EC" id="3.6.5.4" evidence="9"/>
<dbReference type="InterPro" id="IPR000897">
    <property type="entry name" value="SRP54_GTPase_dom"/>
</dbReference>
<feature type="binding site" evidence="9">
    <location>
        <begin position="542"/>
        <end position="545"/>
    </location>
    <ligand>
        <name>GTP</name>
        <dbReference type="ChEBI" id="CHEBI:37565"/>
    </ligand>
</feature>
<name>A0A0C2CPS0_9BACT</name>
<dbReference type="PROSITE" id="PS00300">
    <property type="entry name" value="SRP54"/>
    <property type="match status" value="1"/>
</dbReference>
<dbReference type="Pfam" id="PF02881">
    <property type="entry name" value="SRP54_N"/>
    <property type="match status" value="1"/>
</dbReference>
<keyword evidence="6 9" id="KW-0472">Membrane</keyword>
<evidence type="ECO:0000256" key="10">
    <source>
        <dbReference type="SAM" id="MobiDB-lite"/>
    </source>
</evidence>
<dbReference type="Gene3D" id="1.20.120.140">
    <property type="entry name" value="Signal recognition particle SRP54, nucleotide-binding domain"/>
    <property type="match status" value="1"/>
</dbReference>
<gene>
    <name evidence="9" type="primary">ftsY</name>
    <name evidence="13" type="ORF">DB30_00494</name>
</gene>
<evidence type="ECO:0000256" key="6">
    <source>
        <dbReference type="ARBA" id="ARBA00023136"/>
    </source>
</evidence>
<dbReference type="GO" id="GO:0003924">
    <property type="term" value="F:GTPase activity"/>
    <property type="evidence" value="ECO:0007669"/>
    <property type="project" value="UniProtKB-UniRule"/>
</dbReference>
<dbReference type="CDD" id="cd17874">
    <property type="entry name" value="FtsY"/>
    <property type="match status" value="1"/>
</dbReference>
<feature type="compositionally biased region" description="Acidic residues" evidence="10">
    <location>
        <begin position="78"/>
        <end position="92"/>
    </location>
</feature>
<comment type="subcellular location">
    <subcellularLocation>
        <location evidence="9">Cell membrane</location>
        <topology evidence="9">Peripheral membrane protein</topology>
        <orientation evidence="9">Cytoplasmic side</orientation>
    </subcellularLocation>
    <subcellularLocation>
        <location evidence="9">Cytoplasm</location>
    </subcellularLocation>
</comment>
<evidence type="ECO:0000259" key="12">
    <source>
        <dbReference type="PROSITE" id="PS00300"/>
    </source>
</evidence>
<evidence type="ECO:0000256" key="9">
    <source>
        <dbReference type="HAMAP-Rule" id="MF_00920"/>
    </source>
</evidence>
<dbReference type="InterPro" id="IPR004390">
    <property type="entry name" value="SR_rcpt_FtsY"/>
</dbReference>
<keyword evidence="1 9" id="KW-1003">Cell membrane</keyword>
<dbReference type="GO" id="GO:0005737">
    <property type="term" value="C:cytoplasm"/>
    <property type="evidence" value="ECO:0007669"/>
    <property type="project" value="UniProtKB-SubCell"/>
</dbReference>
<feature type="domain" description="SRP54-type proteins GTP-binding" evidence="12">
    <location>
        <begin position="563"/>
        <end position="576"/>
    </location>
</feature>
<evidence type="ECO:0000313" key="13">
    <source>
        <dbReference type="EMBL" id="KIG13186.1"/>
    </source>
</evidence>